<accession>A0A550JKG5</accession>
<sequence length="116" mass="13422">MRESSFPQEVVLSENEDFSQYAEGLSKVRRRRWCLWGVILIYIPLIWTTLTITQSDRATAKVFAVWFIFACIASCISAFVKCPRCGNLFHVNGLIPMYFRRCLHCGLPLNADKKKE</sequence>
<keyword evidence="1" id="KW-0472">Membrane</keyword>
<comment type="caution">
    <text evidence="2">The sequence shown here is derived from an EMBL/GenBank/DDBJ whole genome shotgun (WGS) entry which is preliminary data.</text>
</comment>
<feature type="transmembrane region" description="Helical" evidence="1">
    <location>
        <begin position="33"/>
        <end position="52"/>
    </location>
</feature>
<keyword evidence="1" id="KW-0812">Transmembrane</keyword>
<proteinExistence type="predicted"/>
<evidence type="ECO:0000313" key="2">
    <source>
        <dbReference type="EMBL" id="TRO83692.1"/>
    </source>
</evidence>
<dbReference type="EMBL" id="VJVV01000001">
    <property type="protein sequence ID" value="TRO83692.1"/>
    <property type="molecule type" value="Genomic_DNA"/>
</dbReference>
<organism evidence="2 3">
    <name type="scientific">Trichloromonas acetexigens</name>
    <dbReference type="NCBI Taxonomy" id="38815"/>
    <lineage>
        <taxon>Bacteria</taxon>
        <taxon>Pseudomonadati</taxon>
        <taxon>Thermodesulfobacteriota</taxon>
        <taxon>Desulfuromonadia</taxon>
        <taxon>Desulfuromonadales</taxon>
        <taxon>Trichloromonadaceae</taxon>
        <taxon>Trichloromonas</taxon>
    </lineage>
</organism>
<gene>
    <name evidence="2" type="ORF">FL622_00470</name>
</gene>
<keyword evidence="3" id="KW-1185">Reference proteome</keyword>
<keyword evidence="1" id="KW-1133">Transmembrane helix</keyword>
<dbReference type="AlphaFoldDB" id="A0A550JKG5"/>
<feature type="transmembrane region" description="Helical" evidence="1">
    <location>
        <begin position="58"/>
        <end position="80"/>
    </location>
</feature>
<evidence type="ECO:0000313" key="3">
    <source>
        <dbReference type="Proteomes" id="UP000317155"/>
    </source>
</evidence>
<reference evidence="2 3" key="1">
    <citation type="submission" date="2019-07" db="EMBL/GenBank/DDBJ databases">
        <title>Insights of Desulfuromonas acetexigens electromicrobiology.</title>
        <authorList>
            <person name="Katuri K."/>
            <person name="Sapireddy V."/>
            <person name="Shaw D.R."/>
            <person name="Saikaly P."/>
        </authorList>
    </citation>
    <scope>NUCLEOTIDE SEQUENCE [LARGE SCALE GENOMIC DNA]</scope>
    <source>
        <strain evidence="2 3">2873</strain>
    </source>
</reference>
<evidence type="ECO:0000256" key="1">
    <source>
        <dbReference type="SAM" id="Phobius"/>
    </source>
</evidence>
<protein>
    <submittedName>
        <fullName evidence="2">Uncharacterized protein</fullName>
    </submittedName>
</protein>
<dbReference type="OrthoDB" id="5396660at2"/>
<name>A0A550JKG5_9BACT</name>
<dbReference type="Proteomes" id="UP000317155">
    <property type="component" value="Unassembled WGS sequence"/>
</dbReference>